<reference evidence="7 8" key="1">
    <citation type="journal article" date="2016" name="Mol. Biol. Evol.">
        <title>Comparative Genomics of Early-Diverging Mushroom-Forming Fungi Provides Insights into the Origins of Lignocellulose Decay Capabilities.</title>
        <authorList>
            <person name="Nagy L.G."/>
            <person name="Riley R."/>
            <person name="Tritt A."/>
            <person name="Adam C."/>
            <person name="Daum C."/>
            <person name="Floudas D."/>
            <person name="Sun H."/>
            <person name="Yadav J.S."/>
            <person name="Pangilinan J."/>
            <person name="Larsson K.H."/>
            <person name="Matsuura K."/>
            <person name="Barry K."/>
            <person name="Labutti K."/>
            <person name="Kuo R."/>
            <person name="Ohm R.A."/>
            <person name="Bhattacharya S.S."/>
            <person name="Shirouzu T."/>
            <person name="Yoshinaga Y."/>
            <person name="Martin F.M."/>
            <person name="Grigoriev I.V."/>
            <person name="Hibbett D.S."/>
        </authorList>
    </citation>
    <scope>NUCLEOTIDE SEQUENCE [LARGE SCALE GENOMIC DNA]</scope>
    <source>
        <strain evidence="7 8">HHB9708</strain>
    </source>
</reference>
<dbReference type="Gene3D" id="3.40.50.2300">
    <property type="match status" value="2"/>
</dbReference>
<dbReference type="SMART" id="SM00388">
    <property type="entry name" value="HisKA"/>
    <property type="match status" value="2"/>
</dbReference>
<dbReference type="Gene3D" id="1.10.287.130">
    <property type="match status" value="2"/>
</dbReference>
<keyword evidence="3" id="KW-0175">Coiled coil</keyword>
<dbReference type="InterPro" id="IPR035965">
    <property type="entry name" value="PAS-like_dom_sf"/>
</dbReference>
<accession>A0A164QKL4</accession>
<dbReference type="FunFam" id="1.10.287.130:FF:000045">
    <property type="entry name" value="Two-component system sensor histidine kinase/response regulator"/>
    <property type="match status" value="1"/>
</dbReference>
<dbReference type="SUPFAM" id="SSF55874">
    <property type="entry name" value="ATPase domain of HSP90 chaperone/DNA topoisomerase II/histidine kinase"/>
    <property type="match status" value="2"/>
</dbReference>
<evidence type="ECO:0000256" key="1">
    <source>
        <dbReference type="ARBA" id="ARBA00022553"/>
    </source>
</evidence>
<dbReference type="Gene3D" id="3.30.565.10">
    <property type="entry name" value="Histidine kinase-like ATPase, C-terminal domain"/>
    <property type="match status" value="2"/>
</dbReference>
<dbReference type="Pfam" id="PF00512">
    <property type="entry name" value="HisKA"/>
    <property type="match status" value="1"/>
</dbReference>
<dbReference type="InterPro" id="IPR003594">
    <property type="entry name" value="HATPase_dom"/>
</dbReference>
<dbReference type="SMART" id="SM00448">
    <property type="entry name" value="REC"/>
    <property type="match status" value="2"/>
</dbReference>
<dbReference type="InterPro" id="IPR036097">
    <property type="entry name" value="HisK_dim/P_sf"/>
</dbReference>
<dbReference type="EMBL" id="KV419425">
    <property type="protein sequence ID" value="KZS89742.1"/>
    <property type="molecule type" value="Genomic_DNA"/>
</dbReference>
<dbReference type="CDD" id="cd17546">
    <property type="entry name" value="REC_hyHK_CKI1_RcsC-like"/>
    <property type="match status" value="1"/>
</dbReference>
<sequence>MDEQLENHPTVSFLSAYPHPCCIFSGSKLAGQVGISLAPVWANRAFYRYLDIGTKDSEHRMRLALGDRERRAAPLLQNRAIDFVRAFDSLEDVSRFGSWLDTGSELDPLTVSLRTASTTSVEFAMSKTTILETYIVLLTTPSQTLPIPSPQSSVSSRLSLKARLPNLKLSDLPSFGRPQNPHASLHPSSHAHVPRPFEIKDHAFGSMARRIEAFDWPSVGLPSYAQWPQSLRTATSYVLSSIYPTALWWGPELVLLYNDAYATMSGSKHPSIFAQKGRVSWGEIWDTIGPLATRALAGESIAKSDDLLFFNNLGDEMSARETYHSWSWAPVMQEDGTVGGLVNLTFETTQKVITARRIASLQKVIERAVMAQTRHEFAKNVVQALECNSIDTPFAAFYYSSCSSSTISTAGPQSTFNVSLSLASAYAIPSEHPYFPERIDFSVPNITLRNVRSINDMRIGSWDRVGVDEMEAIGQHGSVSEGGGASDNSDEEVIDEMDVDDVEREAGTLLTRGSLRKNSALLLEEGEEDTRSRGQSSRRNMSFSEHSGRSGSGSVRTLRHELHPIPQNSAIASSSSVTAPDMSLASQPSSYPMLQRTYSPLPIDSSQTASRRSSMSASPQPGKTVSLLSSAGARDVNSSNMSNHLTTTTKSFDFATRDASLNQSRDTYGSSLSYSSSSGRSQSFSWNLQTVFQTRQPVHIPHLPPEVLSGLEKRGWGEHPREAVVVPIVVEESTGRSARGSSSTSVIDDEAMEDENGGSAKGPRNADNGVVAIMILGVNSRGPYDPEYSNYIDMMRTNLGTALSSILHQEAEAQRNKELQSLDAAKSAFFSNASHELRTPLTLIAAPLQDLLEMTTVDGAAKTKLKMMQRNVARLGRLVDSLLDFSRIEAGKLVGRFRPVRIGEFTEDLASLFRGTIEKNNLEFIVDCPRDRDATVYLDPDFWEKICFNLIGNAFKYTLTGTIAVRVYTEGSRVLLTIADTGVGIPQSDIAKIGERFHRVTSISRSYEGTGIGLSLTRELINLHHGTLDIESQTAEESSDGSHGSVFTVSLPLGKGHFSHELIEEEHEGRDFVGSALSSRKYAFGIIDEANLWSQNNLFSGGEPTPDEMSTASGGDSVASTTGSVTSSEGSRVDRSMLFFDRNDVILLVDDNADMRRYIRSLFEPYCKIMEAANGKDALELVDKVIPNLVLTDRMMPVMDGYALLQALKQRPVTRLVPVVLLTAQAGDEARVDGLLSGADDYLSKPFKGRELIARANLQLQLGKRRIELEAKFELRTQEIKLISDLSPVGIARADMSGHITYANDKFFEYSGHPRETPDEWLASVDPEFTDEVATIWKKAFEELSSASLEMRWKNGRWTKGSIEPLIMSNGVVDGMIGTITDISERRMFEATRLELALAQEANARKRAEEAEAQRQEADERRRGQELLIDVTSHELRQPVSAIINCSSLVRSNLTNLRETLARSINSGSHFEPSEALIKHIDEDLEALDAIYQCGLAQERIANDVLSLSRIQLNVLSIQPVEFDLKAEVERIISIFRNEVKMKSINMNLRFGQSLQALAPQQIKTDKARLAQVITNLLSNAIKFTDTSVGDRTIGVQVDVSFVKPSETTCVVPEDIGDCDVDFTSVNPVYLCVAVKDSGPGLDPGDLALLFKRFQQGSNSHDVFGGSGLGLFVSRQLCHLMGGSIGVESEYGSGATFRFFITASTVPASTHGLPISKLPRNSKQRLTAKSAFPNQISRDAHILITEDNLINQTVLNRQLTKEGFRTSLAANGKQAIDQIEAMARSGQGRRNFDAILMDCEMPVMDGYTAVREIRRMEASGELPNRNRIFALTGNARAGQVQSARDAGMDDVIIKPYRLDDLLAKLIPPTP</sequence>
<dbReference type="Proteomes" id="UP000076722">
    <property type="component" value="Unassembled WGS sequence"/>
</dbReference>
<dbReference type="Pfam" id="PF13188">
    <property type="entry name" value="PAS_8"/>
    <property type="match status" value="1"/>
</dbReference>
<feature type="domain" description="Histidine kinase" evidence="5">
    <location>
        <begin position="1431"/>
        <end position="1705"/>
    </location>
</feature>
<dbReference type="STRING" id="1314777.A0A164QKL4"/>
<feature type="compositionally biased region" description="Acidic residues" evidence="4">
    <location>
        <begin position="747"/>
        <end position="756"/>
    </location>
</feature>
<dbReference type="InterPro" id="IPR000014">
    <property type="entry name" value="PAS"/>
</dbReference>
<evidence type="ECO:0000256" key="4">
    <source>
        <dbReference type="SAM" id="MobiDB-lite"/>
    </source>
</evidence>
<dbReference type="PANTHER" id="PTHR43547">
    <property type="entry name" value="TWO-COMPONENT HISTIDINE KINASE"/>
    <property type="match status" value="1"/>
</dbReference>
<evidence type="ECO:0000313" key="8">
    <source>
        <dbReference type="Proteomes" id="UP000076722"/>
    </source>
</evidence>
<feature type="region of interest" description="Disordered" evidence="4">
    <location>
        <begin position="1100"/>
        <end position="1129"/>
    </location>
</feature>
<feature type="region of interest" description="Disordered" evidence="4">
    <location>
        <begin position="521"/>
        <end position="555"/>
    </location>
</feature>
<dbReference type="InterPro" id="IPR001789">
    <property type="entry name" value="Sig_transdc_resp-reg_receiver"/>
</dbReference>
<feature type="compositionally biased region" description="Polar residues" evidence="4">
    <location>
        <begin position="533"/>
        <end position="545"/>
    </location>
</feature>
<keyword evidence="8" id="KW-1185">Reference proteome</keyword>
<feature type="compositionally biased region" description="Low complexity" evidence="4">
    <location>
        <begin position="734"/>
        <end position="745"/>
    </location>
</feature>
<dbReference type="SUPFAM" id="SSF55785">
    <property type="entry name" value="PYP-like sensor domain (PAS domain)"/>
    <property type="match status" value="1"/>
</dbReference>
<feature type="domain" description="Histidine kinase" evidence="5">
    <location>
        <begin position="832"/>
        <end position="1055"/>
    </location>
</feature>
<dbReference type="InterPro" id="IPR011006">
    <property type="entry name" value="CheY-like_superfamily"/>
</dbReference>
<dbReference type="InterPro" id="IPR036890">
    <property type="entry name" value="HATPase_C_sf"/>
</dbReference>
<keyword evidence="1 2" id="KW-0597">Phosphoprotein</keyword>
<organism evidence="7 8">
    <name type="scientific">Sistotremastrum niveocremeum HHB9708</name>
    <dbReference type="NCBI Taxonomy" id="1314777"/>
    <lineage>
        <taxon>Eukaryota</taxon>
        <taxon>Fungi</taxon>
        <taxon>Dikarya</taxon>
        <taxon>Basidiomycota</taxon>
        <taxon>Agaricomycotina</taxon>
        <taxon>Agaricomycetes</taxon>
        <taxon>Sistotremastrales</taxon>
        <taxon>Sistotremastraceae</taxon>
        <taxon>Sertulicium</taxon>
        <taxon>Sertulicium niveocremeum</taxon>
    </lineage>
</organism>
<proteinExistence type="predicted"/>
<dbReference type="PANTHER" id="PTHR43547:SF2">
    <property type="entry name" value="HYBRID SIGNAL TRANSDUCTION HISTIDINE KINASE C"/>
    <property type="match status" value="1"/>
</dbReference>
<dbReference type="NCBIfam" id="TIGR00229">
    <property type="entry name" value="sensory_box"/>
    <property type="match status" value="1"/>
</dbReference>
<dbReference type="Pfam" id="PF00072">
    <property type="entry name" value="Response_reg"/>
    <property type="match status" value="2"/>
</dbReference>
<feature type="compositionally biased region" description="Polar residues" evidence="4">
    <location>
        <begin position="567"/>
        <end position="598"/>
    </location>
</feature>
<dbReference type="OrthoDB" id="60033at2759"/>
<feature type="coiled-coil region" evidence="3">
    <location>
        <begin position="1391"/>
        <end position="1428"/>
    </location>
</feature>
<evidence type="ECO:0000256" key="3">
    <source>
        <dbReference type="SAM" id="Coils"/>
    </source>
</evidence>
<protein>
    <recommendedName>
        <fullName evidence="9">Histidine kinase</fullName>
    </recommendedName>
</protein>
<feature type="modified residue" description="4-aspartylphosphate" evidence="2">
    <location>
        <position position="1798"/>
    </location>
</feature>
<evidence type="ECO:0000256" key="2">
    <source>
        <dbReference type="PROSITE-ProRule" id="PRU00169"/>
    </source>
</evidence>
<evidence type="ECO:0000259" key="6">
    <source>
        <dbReference type="PROSITE" id="PS50110"/>
    </source>
</evidence>
<dbReference type="GO" id="GO:0000155">
    <property type="term" value="F:phosphorelay sensor kinase activity"/>
    <property type="evidence" value="ECO:0007669"/>
    <property type="project" value="InterPro"/>
</dbReference>
<dbReference type="InterPro" id="IPR005467">
    <property type="entry name" value="His_kinase_dom"/>
</dbReference>
<dbReference type="InterPro" id="IPR003661">
    <property type="entry name" value="HisK_dim/P_dom"/>
</dbReference>
<feature type="domain" description="Response regulatory" evidence="6">
    <location>
        <begin position="1741"/>
        <end position="1869"/>
    </location>
</feature>
<dbReference type="SMART" id="SM00387">
    <property type="entry name" value="HATPase_c"/>
    <property type="match status" value="2"/>
</dbReference>
<dbReference type="PROSITE" id="PS50109">
    <property type="entry name" value="HIS_KIN"/>
    <property type="match status" value="2"/>
</dbReference>
<feature type="compositionally biased region" description="Low complexity" evidence="4">
    <location>
        <begin position="605"/>
        <end position="621"/>
    </location>
</feature>
<dbReference type="PROSITE" id="PS50110">
    <property type="entry name" value="RESPONSE_REGULATORY"/>
    <property type="match status" value="2"/>
</dbReference>
<dbReference type="CDD" id="cd00130">
    <property type="entry name" value="PAS"/>
    <property type="match status" value="1"/>
</dbReference>
<dbReference type="SUPFAM" id="SSF47384">
    <property type="entry name" value="Homodimeric domain of signal transducing histidine kinase"/>
    <property type="match status" value="2"/>
</dbReference>
<gene>
    <name evidence="7" type="ORF">SISNIDRAFT_551935</name>
</gene>
<dbReference type="CDD" id="cd00082">
    <property type="entry name" value="HisKA"/>
    <property type="match status" value="2"/>
</dbReference>
<dbReference type="InterPro" id="IPR004358">
    <property type="entry name" value="Sig_transdc_His_kin-like_C"/>
</dbReference>
<dbReference type="Gene3D" id="3.30.450.20">
    <property type="entry name" value="PAS domain"/>
    <property type="match status" value="2"/>
</dbReference>
<dbReference type="Pfam" id="PF02518">
    <property type="entry name" value="HATPase_c"/>
    <property type="match status" value="2"/>
</dbReference>
<feature type="domain" description="Response regulatory" evidence="6">
    <location>
        <begin position="1145"/>
        <end position="1260"/>
    </location>
</feature>
<dbReference type="SUPFAM" id="SSF52172">
    <property type="entry name" value="CheY-like"/>
    <property type="match status" value="2"/>
</dbReference>
<evidence type="ECO:0008006" key="9">
    <source>
        <dbReference type="Google" id="ProtNLM"/>
    </source>
</evidence>
<feature type="region of interest" description="Disordered" evidence="4">
    <location>
        <begin position="567"/>
        <end position="626"/>
    </location>
</feature>
<feature type="modified residue" description="4-aspartylphosphate" evidence="2">
    <location>
        <position position="1193"/>
    </location>
</feature>
<feature type="compositionally biased region" description="Low complexity" evidence="4">
    <location>
        <begin position="1110"/>
        <end position="1129"/>
    </location>
</feature>
<dbReference type="PRINTS" id="PR00344">
    <property type="entry name" value="BCTRLSENSOR"/>
</dbReference>
<evidence type="ECO:0000259" key="5">
    <source>
        <dbReference type="PROSITE" id="PS50109"/>
    </source>
</evidence>
<name>A0A164QKL4_9AGAM</name>
<evidence type="ECO:0000313" key="7">
    <source>
        <dbReference type="EMBL" id="KZS89742.1"/>
    </source>
</evidence>
<feature type="region of interest" description="Disordered" evidence="4">
    <location>
        <begin position="734"/>
        <end position="764"/>
    </location>
</feature>